<protein>
    <submittedName>
        <fullName evidence="2">Uncharacterized protein</fullName>
    </submittedName>
</protein>
<evidence type="ECO:0000256" key="1">
    <source>
        <dbReference type="SAM" id="MobiDB-lite"/>
    </source>
</evidence>
<name>A0A0G4F1M2_9ALVE</name>
<evidence type="ECO:0000313" key="2">
    <source>
        <dbReference type="EMBL" id="CEM05488.1"/>
    </source>
</evidence>
<reference evidence="2" key="1">
    <citation type="submission" date="2014-11" db="EMBL/GenBank/DDBJ databases">
        <authorList>
            <person name="Otto D Thomas"/>
            <person name="Naeem Raeece"/>
        </authorList>
    </citation>
    <scope>NUCLEOTIDE SEQUENCE</scope>
</reference>
<accession>A0A0G4F1M2</accession>
<proteinExistence type="predicted"/>
<dbReference type="EMBL" id="CDMZ01000053">
    <property type="protein sequence ID" value="CEM05488.1"/>
    <property type="molecule type" value="Genomic_DNA"/>
</dbReference>
<sequence>MTVKFDSASDGEEREETMEGPQRIDILSLKSDSVLRVVIEVQKLSDEAAEFQLTRLQGFPSPCAPLYTVLNCVWVETGSFEGMENLHPPGSVPPLREDIDLSWSAVFWEVEDFEPALHLYRFSDACAHSLAENGFFPDRCPSIEKREASLVVRVPIPRIGEDGKREAQEGALESGMKKVIKTWLDSTAGSTFFVLRALGHGRRDSGLFTSRLRGVGTSRVLETFKELRGGKCLDIFDASGPCESSSATSLRLFGGRACWFVGSEFSQGSLYDEEGLGPEELLQSVDEELQERVLRGERWQNLMKEEGRLTPKEWVEGTVRARRRTFERVATLLAERGEEATRSIPLSVGGFDLSAVSELMSMLQGVKWSERLRAAWKEMDSGGQSDSETEKDLLDLLQRAESSDRGTEGGERCEGELTQAFAKARPFYVSTRDLRGSIAYGKGGAQGVAVRKVEELIDSNAQFRSLTLEL</sequence>
<dbReference type="VEuPathDB" id="CryptoDB:Cvel_14641"/>
<dbReference type="AlphaFoldDB" id="A0A0G4F1M2"/>
<organism evidence="2">
    <name type="scientific">Chromera velia CCMP2878</name>
    <dbReference type="NCBI Taxonomy" id="1169474"/>
    <lineage>
        <taxon>Eukaryota</taxon>
        <taxon>Sar</taxon>
        <taxon>Alveolata</taxon>
        <taxon>Colpodellida</taxon>
        <taxon>Chromeraceae</taxon>
        <taxon>Chromera</taxon>
    </lineage>
</organism>
<feature type="compositionally biased region" description="Acidic residues" evidence="1">
    <location>
        <begin position="9"/>
        <end position="18"/>
    </location>
</feature>
<feature type="region of interest" description="Disordered" evidence="1">
    <location>
        <begin position="1"/>
        <end position="21"/>
    </location>
</feature>
<gene>
    <name evidence="2" type="ORF">Cvel_14641</name>
</gene>